<dbReference type="InterPro" id="IPR000055">
    <property type="entry name" value="Restrct_endonuc_typeI_TRD"/>
</dbReference>
<name>A0A8J3GZT6_9RHOB</name>
<dbReference type="AlphaFoldDB" id="A0A8J3GZT6"/>
<dbReference type="GO" id="GO:0009307">
    <property type="term" value="P:DNA restriction-modification system"/>
    <property type="evidence" value="ECO:0007669"/>
    <property type="project" value="UniProtKB-KW"/>
</dbReference>
<keyword evidence="6" id="KW-1185">Reference proteome</keyword>
<evidence type="ECO:0000313" key="5">
    <source>
        <dbReference type="EMBL" id="GHF58074.1"/>
    </source>
</evidence>
<evidence type="ECO:0000313" key="6">
    <source>
        <dbReference type="Proteomes" id="UP000626220"/>
    </source>
</evidence>
<reference evidence="5" key="1">
    <citation type="journal article" date="2014" name="Int. J. Syst. Evol. Microbiol.">
        <title>Complete genome sequence of Corynebacterium casei LMG S-19264T (=DSM 44701T), isolated from a smear-ripened cheese.</title>
        <authorList>
            <consortium name="US DOE Joint Genome Institute (JGI-PGF)"/>
            <person name="Walter F."/>
            <person name="Albersmeier A."/>
            <person name="Kalinowski J."/>
            <person name="Ruckert C."/>
        </authorList>
    </citation>
    <scope>NUCLEOTIDE SEQUENCE</scope>
    <source>
        <strain evidence="5">KCTC 42650</strain>
    </source>
</reference>
<reference evidence="5" key="2">
    <citation type="submission" date="2020-09" db="EMBL/GenBank/DDBJ databases">
        <authorList>
            <person name="Sun Q."/>
            <person name="Kim S."/>
        </authorList>
    </citation>
    <scope>NUCLEOTIDE SEQUENCE</scope>
    <source>
        <strain evidence="5">KCTC 42650</strain>
    </source>
</reference>
<evidence type="ECO:0000259" key="4">
    <source>
        <dbReference type="Pfam" id="PF01420"/>
    </source>
</evidence>
<feature type="domain" description="Type I restriction modification DNA specificity" evidence="4">
    <location>
        <begin position="68"/>
        <end position="193"/>
    </location>
</feature>
<dbReference type="SUPFAM" id="SSF116734">
    <property type="entry name" value="DNA methylase specificity domain"/>
    <property type="match status" value="2"/>
</dbReference>
<dbReference type="GO" id="GO:0004519">
    <property type="term" value="F:endonuclease activity"/>
    <property type="evidence" value="ECO:0007669"/>
    <property type="project" value="UniProtKB-KW"/>
</dbReference>
<keyword evidence="2" id="KW-0680">Restriction system</keyword>
<keyword evidence="5" id="KW-0255">Endonuclease</keyword>
<dbReference type="Gene3D" id="3.90.220.20">
    <property type="entry name" value="DNA methylase specificity domains"/>
    <property type="match status" value="2"/>
</dbReference>
<dbReference type="Proteomes" id="UP000626220">
    <property type="component" value="Unassembled WGS sequence"/>
</dbReference>
<gene>
    <name evidence="5" type="ORF">GCM10017056_31970</name>
</gene>
<dbReference type="PANTHER" id="PTHR30408">
    <property type="entry name" value="TYPE-1 RESTRICTION ENZYME ECOKI SPECIFICITY PROTEIN"/>
    <property type="match status" value="1"/>
</dbReference>
<dbReference type="GO" id="GO:0003677">
    <property type="term" value="F:DNA binding"/>
    <property type="evidence" value="ECO:0007669"/>
    <property type="project" value="UniProtKB-KW"/>
</dbReference>
<keyword evidence="3" id="KW-0238">DNA-binding</keyword>
<dbReference type="EMBL" id="BNCJ01000009">
    <property type="protein sequence ID" value="GHF58074.1"/>
    <property type="molecule type" value="Genomic_DNA"/>
</dbReference>
<dbReference type="Pfam" id="PF01420">
    <property type="entry name" value="Methylase_S"/>
    <property type="match status" value="1"/>
</dbReference>
<keyword evidence="5" id="KW-0378">Hydrolase</keyword>
<proteinExistence type="inferred from homology"/>
<evidence type="ECO:0000256" key="2">
    <source>
        <dbReference type="ARBA" id="ARBA00022747"/>
    </source>
</evidence>
<comment type="similarity">
    <text evidence="1">Belongs to the type-I restriction system S methylase family.</text>
</comment>
<dbReference type="PANTHER" id="PTHR30408:SF12">
    <property type="entry name" value="TYPE I RESTRICTION ENZYME MJAVIII SPECIFICITY SUBUNIT"/>
    <property type="match status" value="1"/>
</dbReference>
<keyword evidence="5" id="KW-0540">Nuclease</keyword>
<comment type="caution">
    <text evidence="5">The sequence shown here is derived from an EMBL/GenBank/DDBJ whole genome shotgun (WGS) entry which is preliminary data.</text>
</comment>
<organism evidence="5 6">
    <name type="scientific">Seohaeicola zhoushanensis</name>
    <dbReference type="NCBI Taxonomy" id="1569283"/>
    <lineage>
        <taxon>Bacteria</taxon>
        <taxon>Pseudomonadati</taxon>
        <taxon>Pseudomonadota</taxon>
        <taxon>Alphaproteobacteria</taxon>
        <taxon>Rhodobacterales</taxon>
        <taxon>Roseobacteraceae</taxon>
        <taxon>Seohaeicola</taxon>
    </lineage>
</organism>
<accession>A0A8J3GZT6</accession>
<evidence type="ECO:0000256" key="1">
    <source>
        <dbReference type="ARBA" id="ARBA00010923"/>
    </source>
</evidence>
<dbReference type="InterPro" id="IPR044946">
    <property type="entry name" value="Restrct_endonuc_typeI_TRD_sf"/>
</dbReference>
<protein>
    <submittedName>
        <fullName evidence="5">Type I restriction endonuclease subunit S</fullName>
    </submittedName>
</protein>
<dbReference type="InterPro" id="IPR052021">
    <property type="entry name" value="Type-I_RS_S_subunit"/>
</dbReference>
<sequence>MSSMFQSIPDGWQRTTLRHLAQGPKNGAWGSEAGEDEIDAICVRVADFDWSRLTLNLDDPTTRSFKKQQFKNLQLRRGDIVIEKSGGGEKTPVGRVVSFDEDVEAVTSNFVARIRPHESVWNRFFLYLLSAHYMSGYSHQFIKQNTGIQNLDDTNLFRSDVWVPDLATQRQIADFLDRETARIDLLIEKKQRLVALLEEKSASEVDYLIDGTHPRFAHVNSEYSERRALKLKTLCSRLGNGFVGPTRDILVEEEYSNSVPYLQSTHVKNRQIEFERKPYFVTNAWLKEKPKARVRRDDLVIVQTGAGCGATAIVDDKFDGSGCHAMIITRPKPERILPRLLLQILCSRSGREALASIETGALHPHLEVGFVKEVSIPTPPPSVQRNLLNWIEDELAALERIQQKTIASIDRLREYRSAQITAAVTGQIDVSTYAKSGTPDRRLDAIQEEMGA</sequence>
<evidence type="ECO:0000256" key="3">
    <source>
        <dbReference type="ARBA" id="ARBA00023125"/>
    </source>
</evidence>